<dbReference type="EMBL" id="BAAAPZ010000019">
    <property type="protein sequence ID" value="GAA2106746.1"/>
    <property type="molecule type" value="Genomic_DNA"/>
</dbReference>
<organism evidence="5 6">
    <name type="scientific">Brevibacterium salitolerans</name>
    <dbReference type="NCBI Taxonomy" id="1403566"/>
    <lineage>
        <taxon>Bacteria</taxon>
        <taxon>Bacillati</taxon>
        <taxon>Actinomycetota</taxon>
        <taxon>Actinomycetes</taxon>
        <taxon>Micrococcales</taxon>
        <taxon>Brevibacteriaceae</taxon>
        <taxon>Brevibacterium</taxon>
    </lineage>
</organism>
<dbReference type="InterPro" id="IPR038404">
    <property type="entry name" value="TRAP_DctP_sf"/>
</dbReference>
<dbReference type="Gene3D" id="3.40.190.170">
    <property type="entry name" value="Bacterial extracellular solute-binding protein, family 7"/>
    <property type="match status" value="1"/>
</dbReference>
<evidence type="ECO:0000256" key="3">
    <source>
        <dbReference type="ARBA" id="ARBA00022729"/>
    </source>
</evidence>
<evidence type="ECO:0000313" key="6">
    <source>
        <dbReference type="Proteomes" id="UP001500984"/>
    </source>
</evidence>
<keyword evidence="3 4" id="KW-0732">Signal</keyword>
<dbReference type="InterPro" id="IPR018389">
    <property type="entry name" value="DctP_fam"/>
</dbReference>
<dbReference type="Pfam" id="PF03480">
    <property type="entry name" value="DctP"/>
    <property type="match status" value="1"/>
</dbReference>
<protein>
    <recommendedName>
        <fullName evidence="7">TRAP-type C4-dicarboxylate transport system, substrate-binding protein</fullName>
    </recommendedName>
</protein>
<dbReference type="PANTHER" id="PTHR33376">
    <property type="match status" value="1"/>
</dbReference>
<evidence type="ECO:0000313" key="5">
    <source>
        <dbReference type="EMBL" id="GAA2106746.1"/>
    </source>
</evidence>
<proteinExistence type="inferred from homology"/>
<comment type="similarity">
    <text evidence="1">Belongs to the bacterial solute-binding protein 7 family.</text>
</comment>
<evidence type="ECO:0000256" key="1">
    <source>
        <dbReference type="ARBA" id="ARBA00009023"/>
    </source>
</evidence>
<reference evidence="6" key="1">
    <citation type="journal article" date="2019" name="Int. J. Syst. Evol. Microbiol.">
        <title>The Global Catalogue of Microorganisms (GCM) 10K type strain sequencing project: providing services to taxonomists for standard genome sequencing and annotation.</title>
        <authorList>
            <consortium name="The Broad Institute Genomics Platform"/>
            <consortium name="The Broad Institute Genome Sequencing Center for Infectious Disease"/>
            <person name="Wu L."/>
            <person name="Ma J."/>
        </authorList>
    </citation>
    <scope>NUCLEOTIDE SEQUENCE [LARGE SCALE GENOMIC DNA]</scope>
    <source>
        <strain evidence="6">JCM 15900</strain>
    </source>
</reference>
<evidence type="ECO:0008006" key="7">
    <source>
        <dbReference type="Google" id="ProtNLM"/>
    </source>
</evidence>
<feature type="chain" id="PRO_5045510981" description="TRAP-type C4-dicarboxylate transport system, substrate-binding protein" evidence="4">
    <location>
        <begin position="25"/>
        <end position="426"/>
    </location>
</feature>
<evidence type="ECO:0000256" key="4">
    <source>
        <dbReference type="SAM" id="SignalP"/>
    </source>
</evidence>
<evidence type="ECO:0000256" key="2">
    <source>
        <dbReference type="ARBA" id="ARBA00022448"/>
    </source>
</evidence>
<comment type="caution">
    <text evidence="5">The sequence shown here is derived from an EMBL/GenBank/DDBJ whole genome shotgun (WGS) entry which is preliminary data.</text>
</comment>
<feature type="signal peptide" evidence="4">
    <location>
        <begin position="1"/>
        <end position="24"/>
    </location>
</feature>
<accession>A0ABP5IXG6</accession>
<dbReference type="PANTHER" id="PTHR33376:SF7">
    <property type="entry name" value="C4-DICARBOXYLATE-BINDING PROTEIN DCTB"/>
    <property type="match status" value="1"/>
</dbReference>
<keyword evidence="6" id="KW-1185">Reference proteome</keyword>
<name>A0ABP5IXG6_9MICO</name>
<keyword evidence="2" id="KW-0813">Transport</keyword>
<sequence length="426" mass="44241">MTTMSLKRHWWGAAAMGAACSLLAGCAGSAGSGGAGGGDAGEGVAPGATAEEYAAALEDMDPVTLTLQSTASSAEDVAAYRSAGLKESVEELSGGKITIDIAYGPTIAPYTEVDAALGDGRIDLAYMIPIYQPDDYPAFSALAAGTGLAGTSPLVEELTVNAAMLEVAYGTDGLFDQYEERGVTPLIPFNATSSVVSMCTEPKETLDDWNGSVVSIGSRSSLEQTEALGAMGTSLEYTETFEALQRNTVNCALTTTLAATMTGLAEVAPHLAYSTEAGFGRGAGAFVGGAGYRQLPLAAQQLIYDQMGDAFKNSRRADLEGTSRLMAALEEAGGSIREMDAEAGAVLLEATEGIVADEVEAGAVDAEATARIEAALEKWRGKVEQLGYADEGDFVSFPEWHDGDPEALQPYADAVFDELMLEHRPS</sequence>
<dbReference type="Proteomes" id="UP001500984">
    <property type="component" value="Unassembled WGS sequence"/>
</dbReference>
<gene>
    <name evidence="5" type="ORF">GCM10009823_33140</name>
</gene>
<dbReference type="PROSITE" id="PS51257">
    <property type="entry name" value="PROKAR_LIPOPROTEIN"/>
    <property type="match status" value="1"/>
</dbReference>